<dbReference type="AlphaFoldDB" id="A0A1I7YFW2"/>
<dbReference type="Proteomes" id="UP000095287">
    <property type="component" value="Unplaced"/>
</dbReference>
<evidence type="ECO:0000256" key="1">
    <source>
        <dbReference type="SAM" id="Phobius"/>
    </source>
</evidence>
<accession>A0A1I7YFW2</accession>
<evidence type="ECO:0000313" key="3">
    <source>
        <dbReference type="WBParaSite" id="L893_g15880.t1"/>
    </source>
</evidence>
<name>A0A1I7YFW2_9BILA</name>
<proteinExistence type="predicted"/>
<keyword evidence="1" id="KW-1133">Transmembrane helix</keyword>
<keyword evidence="1" id="KW-0812">Transmembrane</keyword>
<feature type="transmembrane region" description="Helical" evidence="1">
    <location>
        <begin position="12"/>
        <end position="31"/>
    </location>
</feature>
<sequence length="67" mass="7545">MNTAGGREVVVLSILTIGAAILILFSFNGYFQSMYRFRPCPIIAKAQPEDFDLHGKRNVVIFGVDYY</sequence>
<reference evidence="3" key="1">
    <citation type="submission" date="2016-11" db="UniProtKB">
        <authorList>
            <consortium name="WormBaseParasite"/>
        </authorList>
    </citation>
    <scope>IDENTIFICATION</scope>
</reference>
<organism evidence="2 3">
    <name type="scientific">Steinernema glaseri</name>
    <dbReference type="NCBI Taxonomy" id="37863"/>
    <lineage>
        <taxon>Eukaryota</taxon>
        <taxon>Metazoa</taxon>
        <taxon>Ecdysozoa</taxon>
        <taxon>Nematoda</taxon>
        <taxon>Chromadorea</taxon>
        <taxon>Rhabditida</taxon>
        <taxon>Tylenchina</taxon>
        <taxon>Panagrolaimomorpha</taxon>
        <taxon>Strongyloidoidea</taxon>
        <taxon>Steinernematidae</taxon>
        <taxon>Steinernema</taxon>
    </lineage>
</organism>
<keyword evidence="2" id="KW-1185">Reference proteome</keyword>
<keyword evidence="1" id="KW-0472">Membrane</keyword>
<protein>
    <submittedName>
        <fullName evidence="3">Sulfatase domain-containing protein</fullName>
    </submittedName>
</protein>
<dbReference type="WBParaSite" id="L893_g15880.t1">
    <property type="protein sequence ID" value="L893_g15880.t1"/>
    <property type="gene ID" value="L893_g15880"/>
</dbReference>
<evidence type="ECO:0000313" key="2">
    <source>
        <dbReference type="Proteomes" id="UP000095287"/>
    </source>
</evidence>